<proteinExistence type="predicted"/>
<keyword evidence="3" id="KW-0255">Endonuclease</keyword>
<comment type="caution">
    <text evidence="6">The sequence shown here is derived from an EMBL/GenBank/DDBJ whole genome shotgun (WGS) entry which is preliminary data.</text>
</comment>
<dbReference type="InterPro" id="IPR020568">
    <property type="entry name" value="Ribosomal_Su5_D2-typ_SF"/>
</dbReference>
<keyword evidence="1" id="KW-0819">tRNA processing</keyword>
<accession>A0ABU1I8U4</accession>
<dbReference type="InterPro" id="IPR000100">
    <property type="entry name" value="RNase_P"/>
</dbReference>
<dbReference type="GO" id="GO:0004526">
    <property type="term" value="F:ribonuclease P activity"/>
    <property type="evidence" value="ECO:0007669"/>
    <property type="project" value="UniProtKB-EC"/>
</dbReference>
<evidence type="ECO:0000256" key="5">
    <source>
        <dbReference type="ARBA" id="ARBA00022884"/>
    </source>
</evidence>
<keyword evidence="7" id="KW-1185">Reference proteome</keyword>
<evidence type="ECO:0000256" key="3">
    <source>
        <dbReference type="ARBA" id="ARBA00022759"/>
    </source>
</evidence>
<dbReference type="SUPFAM" id="SSF54211">
    <property type="entry name" value="Ribosomal protein S5 domain 2-like"/>
    <property type="match status" value="1"/>
</dbReference>
<name>A0ABU1I8U4_9BURK</name>
<organism evidence="6 7">
    <name type="scientific">Paracidovorax wautersii</name>
    <dbReference type="NCBI Taxonomy" id="1177982"/>
    <lineage>
        <taxon>Bacteria</taxon>
        <taxon>Pseudomonadati</taxon>
        <taxon>Pseudomonadota</taxon>
        <taxon>Betaproteobacteria</taxon>
        <taxon>Burkholderiales</taxon>
        <taxon>Comamonadaceae</taxon>
        <taxon>Paracidovorax</taxon>
    </lineage>
</organism>
<evidence type="ECO:0000313" key="7">
    <source>
        <dbReference type="Proteomes" id="UP001267710"/>
    </source>
</evidence>
<keyword evidence="4 6" id="KW-0378">Hydrolase</keyword>
<dbReference type="Gene3D" id="3.30.230.10">
    <property type="match status" value="1"/>
</dbReference>
<evidence type="ECO:0000256" key="1">
    <source>
        <dbReference type="ARBA" id="ARBA00022694"/>
    </source>
</evidence>
<dbReference type="Proteomes" id="UP001267710">
    <property type="component" value="Unassembled WGS sequence"/>
</dbReference>
<evidence type="ECO:0000313" key="6">
    <source>
        <dbReference type="EMBL" id="MDR6213637.1"/>
    </source>
</evidence>
<dbReference type="EC" id="3.1.26.5" evidence="6"/>
<dbReference type="InterPro" id="IPR014721">
    <property type="entry name" value="Ribsml_uS5_D2-typ_fold_subgr"/>
</dbReference>
<reference evidence="6 7" key="1">
    <citation type="submission" date="2023-08" db="EMBL/GenBank/DDBJ databases">
        <title>Functional and genomic diversity of the sorghum phyllosphere microbiome.</title>
        <authorList>
            <person name="Shade A."/>
        </authorList>
    </citation>
    <scope>NUCLEOTIDE SEQUENCE [LARGE SCALE GENOMIC DNA]</scope>
    <source>
        <strain evidence="6 7">SORGH_AS_0335</strain>
    </source>
</reference>
<sequence>MQRLKTRPQFQAAMAGGTVSRTAHFALHRLGLDAAGALPAPPSTGPGPLPSVQGPQALFGVPGQPGAALWLGAMVPKRWARRAVTRNTIKRQIYAVAAAYELQLPLAAHVVRLRSGFDRKQFVSATSDALRLAVRTELQQLFAHAVRKERAPAPVPRPAAEALP</sequence>
<keyword evidence="2" id="KW-0540">Nuclease</keyword>
<evidence type="ECO:0000256" key="4">
    <source>
        <dbReference type="ARBA" id="ARBA00022801"/>
    </source>
</evidence>
<dbReference type="RefSeq" id="WP_309827342.1">
    <property type="nucleotide sequence ID" value="NZ_JAVIZX010000001.1"/>
</dbReference>
<evidence type="ECO:0000256" key="2">
    <source>
        <dbReference type="ARBA" id="ARBA00022722"/>
    </source>
</evidence>
<protein>
    <submittedName>
        <fullName evidence="6">Ribonuclease P protein component</fullName>
        <ecNumber evidence="6">3.1.26.5</ecNumber>
    </submittedName>
</protein>
<dbReference type="EMBL" id="JAVIZX010000001">
    <property type="protein sequence ID" value="MDR6213637.1"/>
    <property type="molecule type" value="Genomic_DNA"/>
</dbReference>
<keyword evidence="5" id="KW-0694">RNA-binding</keyword>
<gene>
    <name evidence="6" type="ORF">QE399_001326</name>
</gene>
<dbReference type="Pfam" id="PF00825">
    <property type="entry name" value="Ribonuclease_P"/>
    <property type="match status" value="1"/>
</dbReference>